<accession>A0AAD7H2C0</accession>
<dbReference type="Proteomes" id="UP001221757">
    <property type="component" value="Unassembled WGS sequence"/>
</dbReference>
<name>A0AAD7H2C0_MYCRO</name>
<sequence>MVYKVNNPYLSDRFCALTNSFCQSFALNLAALALLITPSLGQLDTVCNPGGTMGSCADFITTFCTSIASEVIAPGDSAQRCFTASTATLKCDFTALNTHNVSNSISVTNCENALTSVNATCPLGGWGQVSGAPFRFFGDPNTGPCGGSCGN</sequence>
<evidence type="ECO:0000259" key="2">
    <source>
        <dbReference type="Pfam" id="PF22803"/>
    </source>
</evidence>
<organism evidence="3 4">
    <name type="scientific">Mycena rosella</name>
    <name type="common">Pink bonnet</name>
    <name type="synonym">Agaricus rosellus</name>
    <dbReference type="NCBI Taxonomy" id="1033263"/>
    <lineage>
        <taxon>Eukaryota</taxon>
        <taxon>Fungi</taxon>
        <taxon>Dikarya</taxon>
        <taxon>Basidiomycota</taxon>
        <taxon>Agaricomycotina</taxon>
        <taxon>Agaricomycetes</taxon>
        <taxon>Agaricomycetidae</taxon>
        <taxon>Agaricales</taxon>
        <taxon>Marasmiineae</taxon>
        <taxon>Mycenaceae</taxon>
        <taxon>Mycena</taxon>
    </lineage>
</organism>
<dbReference type="InterPro" id="IPR054443">
    <property type="entry name" value="Y3-like_dom"/>
</dbReference>
<comment type="caution">
    <text evidence="3">The sequence shown here is derived from an EMBL/GenBank/DDBJ whole genome shotgun (WGS) entry which is preliminary data.</text>
</comment>
<gene>
    <name evidence="3" type="ORF">B0H17DRAFT_1190303</name>
</gene>
<feature type="chain" id="PRO_5042266267" description="Glycan binding protein Y3-like domain-containing protein" evidence="1">
    <location>
        <begin position="42"/>
        <end position="151"/>
    </location>
</feature>
<proteinExistence type="predicted"/>
<keyword evidence="1" id="KW-0732">Signal</keyword>
<evidence type="ECO:0000313" key="3">
    <source>
        <dbReference type="EMBL" id="KAJ7710589.1"/>
    </source>
</evidence>
<reference evidence="3" key="1">
    <citation type="submission" date="2023-03" db="EMBL/GenBank/DDBJ databases">
        <title>Massive genome expansion in bonnet fungi (Mycena s.s.) driven by repeated elements and novel gene families across ecological guilds.</title>
        <authorList>
            <consortium name="Lawrence Berkeley National Laboratory"/>
            <person name="Harder C.B."/>
            <person name="Miyauchi S."/>
            <person name="Viragh M."/>
            <person name="Kuo A."/>
            <person name="Thoen E."/>
            <person name="Andreopoulos B."/>
            <person name="Lu D."/>
            <person name="Skrede I."/>
            <person name="Drula E."/>
            <person name="Henrissat B."/>
            <person name="Morin E."/>
            <person name="Kohler A."/>
            <person name="Barry K."/>
            <person name="LaButti K."/>
            <person name="Morin E."/>
            <person name="Salamov A."/>
            <person name="Lipzen A."/>
            <person name="Mereny Z."/>
            <person name="Hegedus B."/>
            <person name="Baldrian P."/>
            <person name="Stursova M."/>
            <person name="Weitz H."/>
            <person name="Taylor A."/>
            <person name="Grigoriev I.V."/>
            <person name="Nagy L.G."/>
            <person name="Martin F."/>
            <person name="Kauserud H."/>
        </authorList>
    </citation>
    <scope>NUCLEOTIDE SEQUENCE</scope>
    <source>
        <strain evidence="3">CBHHK067</strain>
    </source>
</reference>
<feature type="domain" description="Glycan binding protein Y3-like" evidence="2">
    <location>
        <begin position="55"/>
        <end position="145"/>
    </location>
</feature>
<feature type="signal peptide" evidence="1">
    <location>
        <begin position="1"/>
        <end position="41"/>
    </location>
</feature>
<keyword evidence="4" id="KW-1185">Reference proteome</keyword>
<dbReference type="EMBL" id="JARKIE010000001">
    <property type="protein sequence ID" value="KAJ7710589.1"/>
    <property type="molecule type" value="Genomic_DNA"/>
</dbReference>
<evidence type="ECO:0000313" key="4">
    <source>
        <dbReference type="Proteomes" id="UP001221757"/>
    </source>
</evidence>
<dbReference type="AlphaFoldDB" id="A0AAD7H2C0"/>
<evidence type="ECO:0000256" key="1">
    <source>
        <dbReference type="SAM" id="SignalP"/>
    </source>
</evidence>
<dbReference type="Pfam" id="PF22803">
    <property type="entry name" value="GBD_Y3"/>
    <property type="match status" value="1"/>
</dbReference>
<protein>
    <recommendedName>
        <fullName evidence="2">Glycan binding protein Y3-like domain-containing protein</fullName>
    </recommendedName>
</protein>